<keyword evidence="1" id="KW-0472">Membrane</keyword>
<accession>A0A150WN89</accession>
<keyword evidence="1" id="KW-0812">Transmembrane</keyword>
<evidence type="ECO:0000256" key="1">
    <source>
        <dbReference type="SAM" id="Phobius"/>
    </source>
</evidence>
<dbReference type="Proteomes" id="UP000075320">
    <property type="component" value="Unassembled WGS sequence"/>
</dbReference>
<evidence type="ECO:0000313" key="3">
    <source>
        <dbReference type="Proteomes" id="UP000075320"/>
    </source>
</evidence>
<evidence type="ECO:0000313" key="2">
    <source>
        <dbReference type="EMBL" id="KYG65932.1"/>
    </source>
</evidence>
<keyword evidence="3" id="KW-1185">Reference proteome</keyword>
<keyword evidence="1" id="KW-1133">Transmembrane helix</keyword>
<sequence length="172" mass="20233">MSQSLNHLFESHTPASPEGGEFLKELERSISQDLWKSAGGPWSESSENIFRQRAMEKLAKAVHGTTREDYQKAWNEVVRDFHQNYWGEKRLLKKEKKPKTEEQKIFWELFSYIWMMLQATLVVKTAVFYFGIKSANEDSTEGKIYVTLAILFSFVSLFFFAYRKSKKNKDPR</sequence>
<comment type="caution">
    <text evidence="2">The sequence shown here is derived from an EMBL/GenBank/DDBJ whole genome shotgun (WGS) entry which is preliminary data.</text>
</comment>
<dbReference type="EMBL" id="LUKE01000001">
    <property type="protein sequence ID" value="KYG65932.1"/>
    <property type="molecule type" value="Genomic_DNA"/>
</dbReference>
<feature type="transmembrane region" description="Helical" evidence="1">
    <location>
        <begin position="109"/>
        <end position="132"/>
    </location>
</feature>
<dbReference type="OrthoDB" id="5294461at2"/>
<proteinExistence type="predicted"/>
<organism evidence="2 3">
    <name type="scientific">Bdellovibrio bacteriovorus</name>
    <dbReference type="NCBI Taxonomy" id="959"/>
    <lineage>
        <taxon>Bacteria</taxon>
        <taxon>Pseudomonadati</taxon>
        <taxon>Bdellovibrionota</taxon>
        <taxon>Bdellovibrionia</taxon>
        <taxon>Bdellovibrionales</taxon>
        <taxon>Pseudobdellovibrionaceae</taxon>
        <taxon>Bdellovibrio</taxon>
    </lineage>
</organism>
<gene>
    <name evidence="2" type="ORF">AZI86_02350</name>
</gene>
<feature type="transmembrane region" description="Helical" evidence="1">
    <location>
        <begin position="144"/>
        <end position="162"/>
    </location>
</feature>
<protein>
    <submittedName>
        <fullName evidence="2">Uncharacterized protein</fullName>
    </submittedName>
</protein>
<dbReference type="AlphaFoldDB" id="A0A150WN89"/>
<reference evidence="2 3" key="1">
    <citation type="submission" date="2016-03" db="EMBL/GenBank/DDBJ databases">
        <authorList>
            <person name="Ploux O."/>
        </authorList>
    </citation>
    <scope>NUCLEOTIDE SEQUENCE [LARGE SCALE GENOMIC DNA]</scope>
    <source>
        <strain evidence="2 3">R0</strain>
    </source>
</reference>
<dbReference type="RefSeq" id="WP_061833492.1">
    <property type="nucleotide sequence ID" value="NZ_LUKE01000001.1"/>
</dbReference>
<name>A0A150WN89_BDEBC</name>